<sequence>MKLLVVFFALLALAIAAPPVGKDLAAVRALPALLHEEVHDELGQFVLRYVTAEGIVVYERGHLVPSEDGTGYVLALDGEISYIGDDGKTYVTKYAAGPDGNKVVGNHLPKVPEPVVA</sequence>
<evidence type="ECO:0000256" key="1">
    <source>
        <dbReference type="ARBA" id="ARBA00022729"/>
    </source>
</evidence>
<feature type="chain" id="PRO_5035450027" evidence="3">
    <location>
        <begin position="17"/>
        <end position="117"/>
    </location>
</feature>
<dbReference type="EMBL" id="OV170230">
    <property type="protein sequence ID" value="CAH0715901.1"/>
    <property type="molecule type" value="Genomic_DNA"/>
</dbReference>
<dbReference type="PROSITE" id="PS51155">
    <property type="entry name" value="CHIT_BIND_RR_2"/>
    <property type="match status" value="1"/>
</dbReference>
<dbReference type="AlphaFoldDB" id="A0A8J9Y5V7"/>
<gene>
    <name evidence="4" type="ORF">BINO364_LOCUS2764</name>
</gene>
<evidence type="ECO:0000256" key="2">
    <source>
        <dbReference type="PROSITE-ProRule" id="PRU00497"/>
    </source>
</evidence>
<proteinExistence type="predicted"/>
<name>A0A8J9Y5V7_9NEOP</name>
<evidence type="ECO:0000313" key="4">
    <source>
        <dbReference type="EMBL" id="CAH0715901.1"/>
    </source>
</evidence>
<feature type="signal peptide" evidence="3">
    <location>
        <begin position="1"/>
        <end position="16"/>
    </location>
</feature>
<organism evidence="4 5">
    <name type="scientific">Brenthis ino</name>
    <name type="common">lesser marbled fritillary</name>
    <dbReference type="NCBI Taxonomy" id="405034"/>
    <lineage>
        <taxon>Eukaryota</taxon>
        <taxon>Metazoa</taxon>
        <taxon>Ecdysozoa</taxon>
        <taxon>Arthropoda</taxon>
        <taxon>Hexapoda</taxon>
        <taxon>Insecta</taxon>
        <taxon>Pterygota</taxon>
        <taxon>Neoptera</taxon>
        <taxon>Endopterygota</taxon>
        <taxon>Lepidoptera</taxon>
        <taxon>Glossata</taxon>
        <taxon>Ditrysia</taxon>
        <taxon>Papilionoidea</taxon>
        <taxon>Nymphalidae</taxon>
        <taxon>Heliconiinae</taxon>
        <taxon>Argynnini</taxon>
        <taxon>Brenthis</taxon>
    </lineage>
</organism>
<reference evidence="4" key="1">
    <citation type="submission" date="2021-12" db="EMBL/GenBank/DDBJ databases">
        <authorList>
            <person name="Martin H S."/>
        </authorList>
    </citation>
    <scope>NUCLEOTIDE SEQUENCE</scope>
</reference>
<feature type="non-terminal residue" evidence="4">
    <location>
        <position position="117"/>
    </location>
</feature>
<dbReference type="Proteomes" id="UP000838878">
    <property type="component" value="Chromosome 10"/>
</dbReference>
<dbReference type="Pfam" id="PF00379">
    <property type="entry name" value="Chitin_bind_4"/>
    <property type="match status" value="1"/>
</dbReference>
<dbReference type="GO" id="GO:0042302">
    <property type="term" value="F:structural constituent of cuticle"/>
    <property type="evidence" value="ECO:0007669"/>
    <property type="project" value="UniProtKB-UniRule"/>
</dbReference>
<keyword evidence="1 3" id="KW-0732">Signal</keyword>
<evidence type="ECO:0000256" key="3">
    <source>
        <dbReference type="SAM" id="SignalP"/>
    </source>
</evidence>
<accession>A0A8J9Y5V7</accession>
<keyword evidence="5" id="KW-1185">Reference proteome</keyword>
<evidence type="ECO:0000313" key="5">
    <source>
        <dbReference type="Proteomes" id="UP000838878"/>
    </source>
</evidence>
<keyword evidence="2" id="KW-0193">Cuticle</keyword>
<protein>
    <submittedName>
        <fullName evidence="4">Uncharacterized protein</fullName>
    </submittedName>
</protein>
<dbReference type="InterPro" id="IPR000618">
    <property type="entry name" value="Insect_cuticle"/>
</dbReference>
<dbReference type="OrthoDB" id="6368834at2759"/>